<name>E7FPW5_9LACO</name>
<dbReference type="Proteomes" id="UP000004099">
    <property type="component" value="Unassembled WGS sequence"/>
</dbReference>
<proteinExistence type="predicted"/>
<evidence type="ECO:0000313" key="2">
    <source>
        <dbReference type="Proteomes" id="UP000004099"/>
    </source>
</evidence>
<evidence type="ECO:0000313" key="1">
    <source>
        <dbReference type="EMBL" id="EFZ35046.1"/>
    </source>
</evidence>
<dbReference type="EMBL" id="ACGS02000029">
    <property type="protein sequence ID" value="EFZ35046.1"/>
    <property type="molecule type" value="Genomic_DNA"/>
</dbReference>
<comment type="caution">
    <text evidence="1">The sequence shown here is derived from an EMBL/GenBank/DDBJ whole genome shotgun (WGS) entry which is preliminary data.</text>
</comment>
<accession>E7FPW5</accession>
<reference evidence="1 2" key="1">
    <citation type="submission" date="2011-01" db="EMBL/GenBank/DDBJ databases">
        <authorList>
            <person name="Muzny D."/>
            <person name="Qin X."/>
            <person name="Buhay C."/>
            <person name="Dugan-Rocha S."/>
            <person name="Ding Y."/>
            <person name="Chen G."/>
            <person name="Hawes A."/>
            <person name="Holder M."/>
            <person name="Jhangiani S."/>
            <person name="Johnson A."/>
            <person name="Khan Z."/>
            <person name="Li Z."/>
            <person name="Liu W."/>
            <person name="Liu X."/>
            <person name="Perez L."/>
            <person name="Shen H."/>
            <person name="Wang Q."/>
            <person name="Watt J."/>
            <person name="Xi L."/>
            <person name="Xin Y."/>
            <person name="Zhou J."/>
            <person name="Deng J."/>
            <person name="Jiang H."/>
            <person name="Liu Y."/>
            <person name="Qu J."/>
            <person name="Song X.-Z."/>
            <person name="Zhang L."/>
            <person name="Villasana D."/>
            <person name="Johnson A."/>
            <person name="Liu J."/>
            <person name="Liyanage D."/>
            <person name="Lorensuhewa L."/>
            <person name="Robinson T."/>
            <person name="Song A."/>
            <person name="Song B.-B."/>
            <person name="Dinh H."/>
            <person name="Thornton R."/>
            <person name="Coyle M."/>
            <person name="Francisco L."/>
            <person name="Jackson L."/>
            <person name="Javaid M."/>
            <person name="Korchina V."/>
            <person name="Kovar C."/>
            <person name="Mata R."/>
            <person name="Mathew T."/>
            <person name="Ngo R."/>
            <person name="Nguyen L."/>
            <person name="Nguyen N."/>
            <person name="Okwuonu G."/>
            <person name="Ongeri F."/>
            <person name="Pham C."/>
            <person name="Simmons D."/>
            <person name="Wilczek-Boney K."/>
            <person name="Hale W."/>
            <person name="Jakkamsetti A."/>
            <person name="Pham P."/>
            <person name="Ruth R."/>
            <person name="San Lucas F."/>
            <person name="Warren J."/>
            <person name="Zhang J."/>
            <person name="Zhao Z."/>
            <person name="Zhou C."/>
            <person name="Zhu D."/>
            <person name="Lee S."/>
            <person name="Bess C."/>
            <person name="Blankenburg K."/>
            <person name="Forbes L."/>
            <person name="Fu Q."/>
            <person name="Gubbala S."/>
            <person name="Hirani K."/>
            <person name="Jayaseelan J.C."/>
            <person name="Lara F."/>
            <person name="Munidasa M."/>
            <person name="Palculict T."/>
            <person name="Patil S."/>
            <person name="Pu L.-L."/>
            <person name="Saada N."/>
            <person name="Tang L."/>
            <person name="Weissenberger G."/>
            <person name="Zhu Y."/>
            <person name="Hemphill L."/>
            <person name="Shang Y."/>
            <person name="Youmans B."/>
            <person name="Ayvaz T."/>
            <person name="Ross M."/>
            <person name="Santibanez J."/>
            <person name="Aqrawi P."/>
            <person name="Gross S."/>
            <person name="Joshi V."/>
            <person name="Fowler G."/>
            <person name="Nazareth L."/>
            <person name="Reid J."/>
            <person name="Worley K."/>
            <person name="Petrosino J."/>
            <person name="Highlander S."/>
            <person name="Gibbs R."/>
        </authorList>
    </citation>
    <scope>NUCLEOTIDE SEQUENCE [LARGE SCALE GENOMIC DNA]</scope>
    <source>
        <strain evidence="1 2">ATCC 25644</strain>
    </source>
</reference>
<dbReference type="AlphaFoldDB" id="E7FPW5"/>
<protein>
    <submittedName>
        <fullName evidence="1">Uncharacterized protein</fullName>
    </submittedName>
</protein>
<sequence>MQCCSTDLSKIALKFTDKRPIFIDVSVNGRAFANAADKSARQALRQIYRQTIFGYFHHNREIVMHTKKPDQICN</sequence>
<dbReference type="HOGENOM" id="CLU_2683275_0_0_9"/>
<dbReference type="PATRIC" id="fig|525362.12.peg.1956"/>
<organism evidence="1 2">
    <name type="scientific">Ligilactobacillus ruminis ATCC 25644</name>
    <dbReference type="NCBI Taxonomy" id="525362"/>
    <lineage>
        <taxon>Bacteria</taxon>
        <taxon>Bacillati</taxon>
        <taxon>Bacillota</taxon>
        <taxon>Bacilli</taxon>
        <taxon>Lactobacillales</taxon>
        <taxon>Lactobacillaceae</taxon>
        <taxon>Ligilactobacillus</taxon>
    </lineage>
</organism>
<gene>
    <name evidence="1" type="ORF">HMPREF0542_10942</name>
</gene>